<evidence type="ECO:0000313" key="15">
    <source>
        <dbReference type="Ensembl" id="ENSGWIP00000010649.1"/>
    </source>
</evidence>
<dbReference type="InterPro" id="IPR002223">
    <property type="entry name" value="Kunitz_BPTI"/>
</dbReference>
<dbReference type="PROSITE" id="PS00280">
    <property type="entry name" value="BPTI_KUNITZ_1"/>
    <property type="match status" value="1"/>
</dbReference>
<keyword evidence="11" id="KW-1015">Disulfide bond</keyword>
<dbReference type="CDD" id="cd22597">
    <property type="entry name" value="Kunitz_bikunin_2-like"/>
    <property type="match status" value="1"/>
</dbReference>
<dbReference type="PANTHER" id="PTHR46676:SF1">
    <property type="entry name" value="PROTEIN AMBP"/>
    <property type="match status" value="1"/>
</dbReference>
<dbReference type="PRINTS" id="PR01215">
    <property type="entry name" value="A1MCGLOBULIN"/>
</dbReference>
<evidence type="ECO:0000256" key="3">
    <source>
        <dbReference type="ARBA" id="ARBA00018905"/>
    </source>
</evidence>
<evidence type="ECO:0000256" key="12">
    <source>
        <dbReference type="ARBA" id="ARBA00023180"/>
    </source>
</evidence>
<feature type="domain" description="BPTI/Kunitz inhibitor" evidence="14">
    <location>
        <begin position="236"/>
        <end position="286"/>
    </location>
</feature>
<dbReference type="Ensembl" id="ENSGWIT00000011858.1">
    <property type="protein sequence ID" value="ENSGWIP00000010649.1"/>
    <property type="gene ID" value="ENSGWIG00000006258.1"/>
</dbReference>
<evidence type="ECO:0000256" key="11">
    <source>
        <dbReference type="ARBA" id="ARBA00023157"/>
    </source>
</evidence>
<evidence type="ECO:0000256" key="4">
    <source>
        <dbReference type="ARBA" id="ARBA00022525"/>
    </source>
</evidence>
<dbReference type="SUPFAM" id="SSF57362">
    <property type="entry name" value="BPTI-like"/>
    <property type="match status" value="2"/>
</dbReference>
<feature type="domain" description="BPTI/Kunitz inhibitor" evidence="14">
    <location>
        <begin position="292"/>
        <end position="342"/>
    </location>
</feature>
<keyword evidence="9" id="KW-0722">Serine protease inhibitor</keyword>
<protein>
    <recommendedName>
        <fullName evidence="3">Protein AMBP</fullName>
    </recommendedName>
</protein>
<evidence type="ECO:0000259" key="14">
    <source>
        <dbReference type="PROSITE" id="PS50279"/>
    </source>
</evidence>
<dbReference type="RefSeq" id="XP_028318526.1">
    <property type="nucleotide sequence ID" value="XM_028462725.1"/>
</dbReference>
<keyword evidence="16" id="KW-1185">Reference proteome</keyword>
<dbReference type="GO" id="GO:0004867">
    <property type="term" value="F:serine-type endopeptidase inhibitor activity"/>
    <property type="evidence" value="ECO:0007669"/>
    <property type="project" value="UniProtKB-KW"/>
</dbReference>
<dbReference type="CDD" id="cd22596">
    <property type="entry name" value="Kunitz_bikunin_1-like"/>
    <property type="match status" value="1"/>
</dbReference>
<dbReference type="InterPro" id="IPR002968">
    <property type="entry name" value="A1-microglobln"/>
</dbReference>
<reference evidence="15" key="3">
    <citation type="submission" date="2025-09" db="UniProtKB">
        <authorList>
            <consortium name="Ensembl"/>
        </authorList>
    </citation>
    <scope>IDENTIFICATION</scope>
</reference>
<dbReference type="GO" id="GO:0005576">
    <property type="term" value="C:extracellular region"/>
    <property type="evidence" value="ECO:0007669"/>
    <property type="project" value="UniProtKB-SubCell"/>
</dbReference>
<dbReference type="InterPro" id="IPR020901">
    <property type="entry name" value="Prtase_inh_Kunz-CS"/>
</dbReference>
<keyword evidence="5" id="KW-0165">Cleavage on pair of basic residues</keyword>
<organism evidence="15 16">
    <name type="scientific">Gouania willdenowi</name>
    <name type="common">Blunt-snouted clingfish</name>
    <name type="synonym">Lepadogaster willdenowi</name>
    <dbReference type="NCBI Taxonomy" id="441366"/>
    <lineage>
        <taxon>Eukaryota</taxon>
        <taxon>Metazoa</taxon>
        <taxon>Chordata</taxon>
        <taxon>Craniata</taxon>
        <taxon>Vertebrata</taxon>
        <taxon>Euteleostomi</taxon>
        <taxon>Actinopterygii</taxon>
        <taxon>Neopterygii</taxon>
        <taxon>Teleostei</taxon>
        <taxon>Neoteleostei</taxon>
        <taxon>Acanthomorphata</taxon>
        <taxon>Ovalentaria</taxon>
        <taxon>Blenniimorphae</taxon>
        <taxon>Blenniiformes</taxon>
        <taxon>Gobiesocoidei</taxon>
        <taxon>Gobiesocidae</taxon>
        <taxon>Gobiesocinae</taxon>
        <taxon>Gouania</taxon>
    </lineage>
</organism>
<keyword evidence="6" id="KW-0646">Protease inhibitor</keyword>
<evidence type="ECO:0000256" key="8">
    <source>
        <dbReference type="ARBA" id="ARBA00022737"/>
    </source>
</evidence>
<evidence type="ECO:0000256" key="5">
    <source>
        <dbReference type="ARBA" id="ARBA00022685"/>
    </source>
</evidence>
<feature type="signal peptide" evidence="13">
    <location>
        <begin position="1"/>
        <end position="21"/>
    </location>
</feature>
<dbReference type="Pfam" id="PF00014">
    <property type="entry name" value="Kunitz_BPTI"/>
    <property type="match status" value="2"/>
</dbReference>
<keyword evidence="12" id="KW-0325">Glycoprotein</keyword>
<accession>A0A8C5DUS6</accession>
<comment type="similarity">
    <text evidence="2">In the N-terminal section; belongs to the calycin superfamily. Lipocalin family.</text>
</comment>
<dbReference type="FunFam" id="4.10.410.10:FF:000005">
    <property type="entry name" value="Pancreatic trypsin inhibitor"/>
    <property type="match status" value="1"/>
</dbReference>
<comment type="subcellular location">
    <subcellularLocation>
        <location evidence="1">Secreted</location>
    </subcellularLocation>
</comment>
<dbReference type="InterPro" id="IPR000566">
    <property type="entry name" value="Lipocln_cytosolic_FA-bd_dom"/>
</dbReference>
<evidence type="ECO:0000313" key="16">
    <source>
        <dbReference type="Proteomes" id="UP000694680"/>
    </source>
</evidence>
<feature type="chain" id="PRO_5034821884" description="Protein AMBP" evidence="13">
    <location>
        <begin position="22"/>
        <end position="355"/>
    </location>
</feature>
<dbReference type="InterPro" id="IPR029856">
    <property type="entry name" value="AMBP"/>
</dbReference>
<evidence type="ECO:0000256" key="7">
    <source>
        <dbReference type="ARBA" id="ARBA00022729"/>
    </source>
</evidence>
<dbReference type="AlphaFoldDB" id="A0A8C5DUS6"/>
<keyword evidence="7 13" id="KW-0732">Signal</keyword>
<dbReference type="PRINTS" id="PR00759">
    <property type="entry name" value="BASICPTASE"/>
</dbReference>
<dbReference type="Proteomes" id="UP000694680">
    <property type="component" value="Chromosome 12"/>
</dbReference>
<dbReference type="InterPro" id="IPR012674">
    <property type="entry name" value="Calycin"/>
</dbReference>
<reference evidence="15" key="1">
    <citation type="submission" date="2020-06" db="EMBL/GenBank/DDBJ databases">
        <authorList>
            <consortium name="Wellcome Sanger Institute Data Sharing"/>
        </authorList>
    </citation>
    <scope>NUCLEOTIDE SEQUENCE [LARGE SCALE GENOMIC DNA]</scope>
</reference>
<dbReference type="GeneID" id="114473230"/>
<dbReference type="SUPFAM" id="SSF50814">
    <property type="entry name" value="Lipocalins"/>
    <property type="match status" value="1"/>
</dbReference>
<sequence>MQNVWIVVPLLVLGWSWTLQGIPVLPEPLFPTQENFDVTQLFGTWRDIAVAISCPTIACHHRDATIGKLVIKTGTSEEKLKLSKTVLRDGICKEISGEYELTDTPGRFFYHVEKSQTDVDTYVVHTNYDEYAIVIMVKQSPGQKRTVFKLYSRTMSVRDTIMDDFKTLVKQEGISEDAIVMKQNKGDCVPGQLTAEARTQPEAQRVRRNVPLPSLAPLDVEGSGDDTSLFNGTESCNAAPDTGPCFGLHQRYFYNSSSTSCEFFKYGGCLGNQNNFETEKECLQRCRTEAVCRLPMDAQPCTGHPIIWVFDSSAGLCVSYKAGFCQGNGNKFYSKAECEEYCGVIKEEEQLLKAN</sequence>
<dbReference type="PRINTS" id="PR00179">
    <property type="entry name" value="LIPOCALIN"/>
</dbReference>
<evidence type="ECO:0000256" key="9">
    <source>
        <dbReference type="ARBA" id="ARBA00022900"/>
    </source>
</evidence>
<name>A0A8C5DUS6_GOUWI</name>
<keyword evidence="10" id="KW-0157">Chromophore</keyword>
<dbReference type="Gene3D" id="4.10.410.10">
    <property type="entry name" value="Pancreatic trypsin inhibitor Kunitz domain"/>
    <property type="match status" value="2"/>
</dbReference>
<evidence type="ECO:0000256" key="13">
    <source>
        <dbReference type="SAM" id="SignalP"/>
    </source>
</evidence>
<dbReference type="SMART" id="SM00131">
    <property type="entry name" value="KU"/>
    <property type="match status" value="2"/>
</dbReference>
<dbReference type="PANTHER" id="PTHR46676">
    <property type="entry name" value="PROTEIN AMBP"/>
    <property type="match status" value="1"/>
</dbReference>
<reference evidence="15" key="2">
    <citation type="submission" date="2025-08" db="UniProtKB">
        <authorList>
            <consortium name="Ensembl"/>
        </authorList>
    </citation>
    <scope>IDENTIFICATION</scope>
</reference>
<evidence type="ECO:0000256" key="6">
    <source>
        <dbReference type="ARBA" id="ARBA00022690"/>
    </source>
</evidence>
<keyword evidence="4" id="KW-0964">Secreted</keyword>
<evidence type="ECO:0000256" key="2">
    <source>
        <dbReference type="ARBA" id="ARBA00008238"/>
    </source>
</evidence>
<proteinExistence type="inferred from homology"/>
<keyword evidence="8" id="KW-0677">Repeat</keyword>
<dbReference type="Pfam" id="PF00061">
    <property type="entry name" value="Lipocalin"/>
    <property type="match status" value="1"/>
</dbReference>
<gene>
    <name evidence="15" type="primary">LOC114473230</name>
</gene>
<dbReference type="InterPro" id="IPR036880">
    <property type="entry name" value="Kunitz_BPTI_sf"/>
</dbReference>
<evidence type="ECO:0000256" key="1">
    <source>
        <dbReference type="ARBA" id="ARBA00004613"/>
    </source>
</evidence>
<dbReference type="PROSITE" id="PS50279">
    <property type="entry name" value="BPTI_KUNITZ_2"/>
    <property type="match status" value="2"/>
</dbReference>
<evidence type="ECO:0000256" key="10">
    <source>
        <dbReference type="ARBA" id="ARBA00022991"/>
    </source>
</evidence>
<dbReference type="OrthoDB" id="9949223at2759"/>
<dbReference type="Gene3D" id="2.40.128.20">
    <property type="match status" value="1"/>
</dbReference>